<dbReference type="EMBL" id="MFZO01000022">
    <property type="protein sequence ID" value="OGK24944.1"/>
    <property type="molecule type" value="Genomic_DNA"/>
</dbReference>
<name>A0A1F7H209_9BACT</name>
<reference evidence="1 2" key="1">
    <citation type="journal article" date="2016" name="Nat. Commun.">
        <title>Thousands of microbial genomes shed light on interconnected biogeochemical processes in an aquifer system.</title>
        <authorList>
            <person name="Anantharaman K."/>
            <person name="Brown C.T."/>
            <person name="Hug L.A."/>
            <person name="Sharon I."/>
            <person name="Castelle C.J."/>
            <person name="Probst A.J."/>
            <person name="Thomas B.C."/>
            <person name="Singh A."/>
            <person name="Wilkins M.J."/>
            <person name="Karaoz U."/>
            <person name="Brodie E.L."/>
            <person name="Williams K.H."/>
            <person name="Hubbard S.S."/>
            <person name="Banfield J.F."/>
        </authorList>
    </citation>
    <scope>NUCLEOTIDE SEQUENCE [LARGE SCALE GENOMIC DNA]</scope>
</reference>
<sequence length="519" mass="59447">MDERLEPILQILKARIHPEAKTYVEQVSLRELLGEGKTYKRSMLLPEARMTIATPDRFPHGNRLWCGLLAPVLYYAFANSKSLALTDSSALDLANMASHETHNRYLLTSLLRSWLHVSNILEEQEVSPDAKRTFLEMQSGPDIDCRLRGPKKDFYQGMRDVLLPRMAAALVDGYDVRNAHDFVLWARNPSAVLPGIDARLIERVGKEKTIVHTHSIYDRVMQTATPVMLFPFDRGEVVSFDPSTYHDLYLTLRRVQAARGIEVIRFAAGLFPGNKFDPKSAVYPMLGIDFQAVEGQKSLIRGGPAGSTYDQLIDLKPVVRPMDYKMRRGESTDIVAGLTQADLDTYSKEVELGKDWEDIEDQALKIEVATRVIWQAIEAELDKDKPVQKISDATLDRIKRGLKEVKLENLAYPVVERIRKNILVAMFSSPHRFGEYIIKSGLTSWFFPEMKDMTWQEAVSKIEAFYTHESYRQAILNPTKETMRDFKDGWKIFDDLFGLQARHPVFSYLERVWQEATIK</sequence>
<comment type="caution">
    <text evidence="1">The sequence shown here is derived from an EMBL/GenBank/DDBJ whole genome shotgun (WGS) entry which is preliminary data.</text>
</comment>
<evidence type="ECO:0000313" key="1">
    <source>
        <dbReference type="EMBL" id="OGK24944.1"/>
    </source>
</evidence>
<organism evidence="1 2">
    <name type="scientific">Candidatus Roizmanbacteria bacterium RIFCSPHIGHO2_02_FULL_38_11</name>
    <dbReference type="NCBI Taxonomy" id="1802039"/>
    <lineage>
        <taxon>Bacteria</taxon>
        <taxon>Candidatus Roizmaniibacteriota</taxon>
    </lineage>
</organism>
<gene>
    <name evidence="1" type="ORF">A3C25_06105</name>
</gene>
<evidence type="ECO:0000313" key="2">
    <source>
        <dbReference type="Proteomes" id="UP000177913"/>
    </source>
</evidence>
<accession>A0A1F7H209</accession>
<protein>
    <submittedName>
        <fullName evidence="1">Uncharacterized protein</fullName>
    </submittedName>
</protein>
<dbReference type="Proteomes" id="UP000177913">
    <property type="component" value="Unassembled WGS sequence"/>
</dbReference>
<proteinExistence type="predicted"/>
<dbReference type="AlphaFoldDB" id="A0A1F7H209"/>